<protein>
    <submittedName>
        <fullName evidence="2">Uncharacterized protein</fullName>
    </submittedName>
</protein>
<dbReference type="EMBL" id="KZ772728">
    <property type="protein sequence ID" value="PTQ37674.1"/>
    <property type="molecule type" value="Genomic_DNA"/>
</dbReference>
<evidence type="ECO:0000313" key="2">
    <source>
        <dbReference type="EMBL" id="PTQ37674.1"/>
    </source>
</evidence>
<proteinExistence type="predicted"/>
<feature type="region of interest" description="Disordered" evidence="1">
    <location>
        <begin position="35"/>
        <end position="62"/>
    </location>
</feature>
<dbReference type="AlphaFoldDB" id="A0A2R6WUZ9"/>
<dbReference type="Gramene" id="Mp6g16070.1">
    <property type="protein sequence ID" value="Mp6g16070.1.cds1"/>
    <property type="gene ID" value="Mp6g16070"/>
</dbReference>
<keyword evidence="3" id="KW-1185">Reference proteome</keyword>
<sequence length="123" mass="13700">MAAVYCRSCCPMSRNRGRDKENRIAFRERAHFTCARQEDRSPPTAPTFDGGRGFSASEPTATKVNAGEDHRRFSRRVVCRYNAPTVQPVLAREAELLLLTVPILLSVAVAAAEEESAVHRKLQ</sequence>
<name>A0A2R6WUZ9_MARPO</name>
<evidence type="ECO:0000313" key="3">
    <source>
        <dbReference type="Proteomes" id="UP000244005"/>
    </source>
</evidence>
<accession>A0A2R6WUZ9</accession>
<organism evidence="2 3">
    <name type="scientific">Marchantia polymorpha</name>
    <name type="common">Common liverwort</name>
    <name type="synonym">Marchantia aquatica</name>
    <dbReference type="NCBI Taxonomy" id="3197"/>
    <lineage>
        <taxon>Eukaryota</taxon>
        <taxon>Viridiplantae</taxon>
        <taxon>Streptophyta</taxon>
        <taxon>Embryophyta</taxon>
        <taxon>Marchantiophyta</taxon>
        <taxon>Marchantiopsida</taxon>
        <taxon>Marchantiidae</taxon>
        <taxon>Marchantiales</taxon>
        <taxon>Marchantiaceae</taxon>
        <taxon>Marchantia</taxon>
    </lineage>
</organism>
<evidence type="ECO:0000256" key="1">
    <source>
        <dbReference type="SAM" id="MobiDB-lite"/>
    </source>
</evidence>
<reference evidence="3" key="1">
    <citation type="journal article" date="2017" name="Cell">
        <title>Insights into land plant evolution garnered from the Marchantia polymorpha genome.</title>
        <authorList>
            <person name="Bowman J.L."/>
            <person name="Kohchi T."/>
            <person name="Yamato K.T."/>
            <person name="Jenkins J."/>
            <person name="Shu S."/>
            <person name="Ishizaki K."/>
            <person name="Yamaoka S."/>
            <person name="Nishihama R."/>
            <person name="Nakamura Y."/>
            <person name="Berger F."/>
            <person name="Adam C."/>
            <person name="Aki S.S."/>
            <person name="Althoff F."/>
            <person name="Araki T."/>
            <person name="Arteaga-Vazquez M.A."/>
            <person name="Balasubrmanian S."/>
            <person name="Barry K."/>
            <person name="Bauer D."/>
            <person name="Boehm C.R."/>
            <person name="Briginshaw L."/>
            <person name="Caballero-Perez J."/>
            <person name="Catarino B."/>
            <person name="Chen F."/>
            <person name="Chiyoda S."/>
            <person name="Chovatia M."/>
            <person name="Davies K.M."/>
            <person name="Delmans M."/>
            <person name="Demura T."/>
            <person name="Dierschke T."/>
            <person name="Dolan L."/>
            <person name="Dorantes-Acosta A.E."/>
            <person name="Eklund D.M."/>
            <person name="Florent S.N."/>
            <person name="Flores-Sandoval E."/>
            <person name="Fujiyama A."/>
            <person name="Fukuzawa H."/>
            <person name="Galik B."/>
            <person name="Grimanelli D."/>
            <person name="Grimwood J."/>
            <person name="Grossniklaus U."/>
            <person name="Hamada T."/>
            <person name="Haseloff J."/>
            <person name="Hetherington A.J."/>
            <person name="Higo A."/>
            <person name="Hirakawa Y."/>
            <person name="Hundley H.N."/>
            <person name="Ikeda Y."/>
            <person name="Inoue K."/>
            <person name="Inoue S.I."/>
            <person name="Ishida S."/>
            <person name="Jia Q."/>
            <person name="Kakita M."/>
            <person name="Kanazawa T."/>
            <person name="Kawai Y."/>
            <person name="Kawashima T."/>
            <person name="Kennedy M."/>
            <person name="Kinose K."/>
            <person name="Kinoshita T."/>
            <person name="Kohara Y."/>
            <person name="Koide E."/>
            <person name="Komatsu K."/>
            <person name="Kopischke S."/>
            <person name="Kubo M."/>
            <person name="Kyozuka J."/>
            <person name="Lagercrantz U."/>
            <person name="Lin S.S."/>
            <person name="Lindquist E."/>
            <person name="Lipzen A.M."/>
            <person name="Lu C.W."/>
            <person name="De Luna E."/>
            <person name="Martienssen R.A."/>
            <person name="Minamino N."/>
            <person name="Mizutani M."/>
            <person name="Mizutani M."/>
            <person name="Mochizuki N."/>
            <person name="Monte I."/>
            <person name="Mosher R."/>
            <person name="Nagasaki H."/>
            <person name="Nakagami H."/>
            <person name="Naramoto S."/>
            <person name="Nishitani K."/>
            <person name="Ohtani M."/>
            <person name="Okamoto T."/>
            <person name="Okumura M."/>
            <person name="Phillips J."/>
            <person name="Pollak B."/>
            <person name="Reinders A."/>
            <person name="Rovekamp M."/>
            <person name="Sano R."/>
            <person name="Sawa S."/>
            <person name="Schmid M.W."/>
            <person name="Shirakawa M."/>
            <person name="Solano R."/>
            <person name="Spunde A."/>
            <person name="Suetsugu N."/>
            <person name="Sugano S."/>
            <person name="Sugiyama A."/>
            <person name="Sun R."/>
            <person name="Suzuki Y."/>
            <person name="Takenaka M."/>
            <person name="Takezawa D."/>
            <person name="Tomogane H."/>
            <person name="Tsuzuki M."/>
            <person name="Ueda T."/>
            <person name="Umeda M."/>
            <person name="Ward J.M."/>
            <person name="Watanabe Y."/>
            <person name="Yazaki K."/>
            <person name="Yokoyama R."/>
            <person name="Yoshitake Y."/>
            <person name="Yotsui I."/>
            <person name="Zachgo S."/>
            <person name="Schmutz J."/>
        </authorList>
    </citation>
    <scope>NUCLEOTIDE SEQUENCE [LARGE SCALE GENOMIC DNA]</scope>
    <source>
        <strain evidence="3">Tak-1</strain>
    </source>
</reference>
<gene>
    <name evidence="2" type="ORF">MARPO_0056s0119</name>
</gene>
<dbReference type="Proteomes" id="UP000244005">
    <property type="component" value="Unassembled WGS sequence"/>
</dbReference>